<dbReference type="CDD" id="cd00429">
    <property type="entry name" value="RPE"/>
    <property type="match status" value="1"/>
</dbReference>
<dbReference type="RefSeq" id="WP_262430084.1">
    <property type="nucleotide sequence ID" value="NZ_JACRTG010000025.1"/>
</dbReference>
<dbReference type="Gene3D" id="3.20.20.70">
    <property type="entry name" value="Aldolase class I"/>
    <property type="match status" value="1"/>
</dbReference>
<dbReference type="Proteomes" id="UP000601171">
    <property type="component" value="Unassembled WGS sequence"/>
</dbReference>
<dbReference type="NCBIfam" id="TIGR01163">
    <property type="entry name" value="rpe"/>
    <property type="match status" value="1"/>
</dbReference>
<feature type="binding site" evidence="10 13">
    <location>
        <position position="34"/>
    </location>
    <ligand>
        <name>a divalent metal cation</name>
        <dbReference type="ChEBI" id="CHEBI:60240"/>
    </ligand>
</feature>
<sequence>MAGLAPSLLSADFAELKEEIRKVEEGGADFLHLDVMDGNFVPNITFGPPVIKSLRKVSTLPFDVHLMIDRPERYIGDFVNAGADILTVHAEATIHLNRTIQAIKSEGIKAGVSLNPSTPLNVLDYVLEDLDLVLIMTVNPGFGGQSFIKAMEDKIRTLRKMIDEKNLDVILEIDGGVNLENAKHLKELGVDMIVAGSAVFGAEDITARTQEFKKIIE</sequence>
<comment type="pathway">
    <text evidence="10">Carbohydrate degradation.</text>
</comment>
<dbReference type="PANTHER" id="PTHR11749">
    <property type="entry name" value="RIBULOSE-5-PHOSPHATE-3-EPIMERASE"/>
    <property type="match status" value="1"/>
</dbReference>
<dbReference type="SUPFAM" id="SSF51366">
    <property type="entry name" value="Ribulose-phoshate binding barrel"/>
    <property type="match status" value="1"/>
</dbReference>
<evidence type="ECO:0000256" key="8">
    <source>
        <dbReference type="ARBA" id="ARBA00022723"/>
    </source>
</evidence>
<evidence type="ECO:0000256" key="2">
    <source>
        <dbReference type="ARBA" id="ARBA00001936"/>
    </source>
</evidence>
<dbReference type="PROSITE" id="PS01086">
    <property type="entry name" value="RIBUL_P_3_EPIMER_2"/>
    <property type="match status" value="1"/>
</dbReference>
<dbReference type="EMBL" id="JACRTG010000025">
    <property type="protein sequence ID" value="MBC8588627.1"/>
    <property type="molecule type" value="Genomic_DNA"/>
</dbReference>
<evidence type="ECO:0000256" key="13">
    <source>
        <dbReference type="PIRSR" id="PIRSR001461-2"/>
    </source>
</evidence>
<comment type="similarity">
    <text evidence="6 10 11">Belongs to the ribulose-phosphate 3-epimerase family.</text>
</comment>
<keyword evidence="10 11" id="KW-0119">Carbohydrate metabolism</keyword>
<evidence type="ECO:0000256" key="4">
    <source>
        <dbReference type="ARBA" id="ARBA00001947"/>
    </source>
</evidence>
<feature type="binding site" evidence="10 14">
    <location>
        <begin position="196"/>
        <end position="197"/>
    </location>
    <ligand>
        <name>substrate</name>
    </ligand>
</feature>
<comment type="cofactor">
    <cofactor evidence="5">
        <name>Fe(2+)</name>
        <dbReference type="ChEBI" id="CHEBI:29033"/>
    </cofactor>
</comment>
<evidence type="ECO:0000256" key="10">
    <source>
        <dbReference type="HAMAP-Rule" id="MF_02227"/>
    </source>
</evidence>
<evidence type="ECO:0000256" key="1">
    <source>
        <dbReference type="ARBA" id="ARBA00001782"/>
    </source>
</evidence>
<dbReference type="AlphaFoldDB" id="A0A926IFL4"/>
<dbReference type="GO" id="GO:0005737">
    <property type="term" value="C:cytoplasm"/>
    <property type="evidence" value="ECO:0007669"/>
    <property type="project" value="UniProtKB-ARBA"/>
</dbReference>
<accession>A0A926IFL4</accession>
<feature type="binding site" evidence="10 14">
    <location>
        <position position="7"/>
    </location>
    <ligand>
        <name>substrate</name>
    </ligand>
</feature>
<dbReference type="EC" id="5.1.3.1" evidence="7 10"/>
<evidence type="ECO:0000256" key="11">
    <source>
        <dbReference type="PIRNR" id="PIRNR001461"/>
    </source>
</evidence>
<comment type="cofactor">
    <cofactor evidence="4">
        <name>Zn(2+)</name>
        <dbReference type="ChEBI" id="CHEBI:29105"/>
    </cofactor>
</comment>
<dbReference type="NCBIfam" id="NF004076">
    <property type="entry name" value="PRK05581.1-4"/>
    <property type="match status" value="1"/>
</dbReference>
<keyword evidence="9 10" id="KW-0413">Isomerase</keyword>
<evidence type="ECO:0000256" key="7">
    <source>
        <dbReference type="ARBA" id="ARBA00013188"/>
    </source>
</evidence>
<keyword evidence="13" id="KW-0464">Manganese</keyword>
<comment type="cofactor">
    <cofactor evidence="10 13">
        <name>a divalent metal cation</name>
        <dbReference type="ChEBI" id="CHEBI:60240"/>
    </cofactor>
    <text evidence="10 13">Binds 1 divalent metal cation per subunit.</text>
</comment>
<evidence type="ECO:0000256" key="9">
    <source>
        <dbReference type="ARBA" id="ARBA00023235"/>
    </source>
</evidence>
<comment type="cofactor">
    <cofactor evidence="3">
        <name>Co(2+)</name>
        <dbReference type="ChEBI" id="CHEBI:48828"/>
    </cofactor>
</comment>
<evidence type="ECO:0000256" key="5">
    <source>
        <dbReference type="ARBA" id="ARBA00001954"/>
    </source>
</evidence>
<dbReference type="GO" id="GO:0019323">
    <property type="term" value="P:pentose catabolic process"/>
    <property type="evidence" value="ECO:0007669"/>
    <property type="project" value="UniProtKB-UniRule"/>
</dbReference>
<gene>
    <name evidence="10" type="primary">rpe</name>
    <name evidence="15" type="ORF">H8707_10350</name>
</gene>
<organism evidence="15 16">
    <name type="scientific">Paratissierella segnis</name>
    <dbReference type="NCBI Taxonomy" id="2763679"/>
    <lineage>
        <taxon>Bacteria</taxon>
        <taxon>Bacillati</taxon>
        <taxon>Bacillota</taxon>
        <taxon>Tissierellia</taxon>
        <taxon>Tissierellales</taxon>
        <taxon>Tissierellaceae</taxon>
        <taxon>Paratissierella</taxon>
    </lineage>
</organism>
<evidence type="ECO:0000256" key="3">
    <source>
        <dbReference type="ARBA" id="ARBA00001941"/>
    </source>
</evidence>
<feature type="binding site" evidence="10">
    <location>
        <begin position="174"/>
        <end position="176"/>
    </location>
    <ligand>
        <name>substrate</name>
    </ligand>
</feature>
<reference evidence="15" key="1">
    <citation type="submission" date="2020-08" db="EMBL/GenBank/DDBJ databases">
        <title>Genome public.</title>
        <authorList>
            <person name="Liu C."/>
            <person name="Sun Q."/>
        </authorList>
    </citation>
    <scope>NUCLEOTIDE SEQUENCE</scope>
    <source>
        <strain evidence="15">BX21</strain>
    </source>
</reference>
<evidence type="ECO:0000256" key="14">
    <source>
        <dbReference type="PIRSR" id="PIRSR001461-3"/>
    </source>
</evidence>
<dbReference type="Pfam" id="PF00834">
    <property type="entry name" value="Ribul_P_3_epim"/>
    <property type="match status" value="1"/>
</dbReference>
<dbReference type="GO" id="GO:0046872">
    <property type="term" value="F:metal ion binding"/>
    <property type="evidence" value="ECO:0007669"/>
    <property type="project" value="UniProtKB-UniRule"/>
</dbReference>
<dbReference type="PIRSF" id="PIRSF001461">
    <property type="entry name" value="RPE"/>
    <property type="match status" value="1"/>
</dbReference>
<dbReference type="InterPro" id="IPR000056">
    <property type="entry name" value="Ribul_P_3_epim-like"/>
</dbReference>
<comment type="function">
    <text evidence="10">Catalyzes the reversible epimerization of D-ribulose 5-phosphate to D-xylulose 5-phosphate.</text>
</comment>
<feature type="binding site" evidence="10 13">
    <location>
        <position position="32"/>
    </location>
    <ligand>
        <name>a divalent metal cation</name>
        <dbReference type="ChEBI" id="CHEBI:60240"/>
    </ligand>
</feature>
<feature type="active site" description="Proton donor" evidence="10 12">
    <location>
        <position position="174"/>
    </location>
</feature>
<feature type="active site" description="Proton acceptor" evidence="10 12">
    <location>
        <position position="34"/>
    </location>
</feature>
<protein>
    <recommendedName>
        <fullName evidence="7 10">Ribulose-phosphate 3-epimerase</fullName>
        <ecNumber evidence="7 10">5.1.3.1</ecNumber>
    </recommendedName>
</protein>
<keyword evidence="16" id="KW-1185">Reference proteome</keyword>
<evidence type="ECO:0000313" key="15">
    <source>
        <dbReference type="EMBL" id="MBC8588627.1"/>
    </source>
</evidence>
<feature type="binding site" evidence="10 13">
    <location>
        <position position="65"/>
    </location>
    <ligand>
        <name>a divalent metal cation</name>
        <dbReference type="ChEBI" id="CHEBI:60240"/>
    </ligand>
</feature>
<comment type="cofactor">
    <cofactor evidence="2">
        <name>Mn(2+)</name>
        <dbReference type="ChEBI" id="CHEBI:29035"/>
    </cofactor>
</comment>
<comment type="catalytic activity">
    <reaction evidence="1 10 11">
        <text>D-ribulose 5-phosphate = D-xylulose 5-phosphate</text>
        <dbReference type="Rhea" id="RHEA:13677"/>
        <dbReference type="ChEBI" id="CHEBI:57737"/>
        <dbReference type="ChEBI" id="CHEBI:58121"/>
        <dbReference type="EC" id="5.1.3.1"/>
    </reaction>
</comment>
<dbReference type="PROSITE" id="PS01085">
    <property type="entry name" value="RIBUL_P_3_EPIMER_1"/>
    <property type="match status" value="1"/>
</dbReference>
<feature type="binding site" evidence="10 14">
    <location>
        <position position="65"/>
    </location>
    <ligand>
        <name>substrate</name>
    </ligand>
</feature>
<proteinExistence type="inferred from homology"/>
<dbReference type="HAMAP" id="MF_02227">
    <property type="entry name" value="RPE"/>
    <property type="match status" value="1"/>
</dbReference>
<dbReference type="GO" id="GO:0006098">
    <property type="term" value="P:pentose-phosphate shunt"/>
    <property type="evidence" value="ECO:0007669"/>
    <property type="project" value="UniProtKB-UniRule"/>
</dbReference>
<feature type="binding site" evidence="14">
    <location>
        <position position="176"/>
    </location>
    <ligand>
        <name>substrate</name>
    </ligand>
</feature>
<dbReference type="InterPro" id="IPR026019">
    <property type="entry name" value="Ribul_P_3_epim"/>
</dbReference>
<dbReference type="InterPro" id="IPR013785">
    <property type="entry name" value="Aldolase_TIM"/>
</dbReference>
<evidence type="ECO:0000256" key="12">
    <source>
        <dbReference type="PIRSR" id="PIRSR001461-1"/>
    </source>
</evidence>
<keyword evidence="13" id="KW-0170">Cobalt</keyword>
<dbReference type="GO" id="GO:0004750">
    <property type="term" value="F:D-ribulose-phosphate 3-epimerase activity"/>
    <property type="evidence" value="ECO:0007669"/>
    <property type="project" value="UniProtKB-UniRule"/>
</dbReference>
<evidence type="ECO:0000313" key="16">
    <source>
        <dbReference type="Proteomes" id="UP000601171"/>
    </source>
</evidence>
<evidence type="ECO:0000256" key="6">
    <source>
        <dbReference type="ARBA" id="ARBA00009541"/>
    </source>
</evidence>
<keyword evidence="8 10" id="KW-0479">Metal-binding</keyword>
<keyword evidence="13" id="KW-0862">Zinc</keyword>
<comment type="caution">
    <text evidence="15">The sequence shown here is derived from an EMBL/GenBank/DDBJ whole genome shotgun (WGS) entry which is preliminary data.</text>
</comment>
<dbReference type="FunFam" id="3.20.20.70:FF:000004">
    <property type="entry name" value="Ribulose-phosphate 3-epimerase"/>
    <property type="match status" value="1"/>
</dbReference>
<feature type="binding site" evidence="10 13">
    <location>
        <position position="174"/>
    </location>
    <ligand>
        <name>a divalent metal cation</name>
        <dbReference type="ChEBI" id="CHEBI:60240"/>
    </ligand>
</feature>
<feature type="binding site" evidence="10 14">
    <location>
        <begin position="141"/>
        <end position="144"/>
    </location>
    <ligand>
        <name>substrate</name>
    </ligand>
</feature>
<dbReference type="InterPro" id="IPR011060">
    <property type="entry name" value="RibuloseP-bd_barrel"/>
</dbReference>
<name>A0A926IFL4_9FIRM</name>